<dbReference type="InterPro" id="IPR050913">
    <property type="entry name" value="AP2/ERF_ERF"/>
</dbReference>
<dbReference type="Proteomes" id="UP000243499">
    <property type="component" value="Chromosome 6"/>
</dbReference>
<comment type="subcellular location">
    <subcellularLocation>
        <location evidence="1">Nucleus</location>
    </subcellularLocation>
</comment>
<gene>
    <name evidence="6" type="ORF">PAHAL_6G168100</name>
</gene>
<organism evidence="6">
    <name type="scientific">Panicum hallii</name>
    <dbReference type="NCBI Taxonomy" id="206008"/>
    <lineage>
        <taxon>Eukaryota</taxon>
        <taxon>Viridiplantae</taxon>
        <taxon>Streptophyta</taxon>
        <taxon>Embryophyta</taxon>
        <taxon>Tracheophyta</taxon>
        <taxon>Spermatophyta</taxon>
        <taxon>Magnoliopsida</taxon>
        <taxon>Liliopsida</taxon>
        <taxon>Poales</taxon>
        <taxon>Poaceae</taxon>
        <taxon>PACMAD clade</taxon>
        <taxon>Panicoideae</taxon>
        <taxon>Panicodae</taxon>
        <taxon>Paniceae</taxon>
        <taxon>Panicinae</taxon>
        <taxon>Panicum</taxon>
        <taxon>Panicum sect. Panicum</taxon>
    </lineage>
</organism>
<dbReference type="InterPro" id="IPR036955">
    <property type="entry name" value="AP2/ERF_dom_sf"/>
</dbReference>
<dbReference type="AlphaFoldDB" id="A0A270R5R5"/>
<sequence length="278" mass="29630">MDPRRIRVFFSDPDATDSDSGDSDTCAATKPAGKTEIIILQCNSSTNTRAKMNPAGCGRPQAIGSSAPAAAGNIRNRAVGSAPTTRRYRGAYERQPGRWAAEFRSHRLKVRHWLGTFATQEEAKAAYDAFERRFHSSPRCGLPASSSERGANAGGVRRASHSPPDDEKRQIVLALTTAATTRMLPPSSAGAMAASVSVPSAPCISSSTSASSPPTLFRDARRCDDDAPRSLHSIWADEPGDGDLVGLADLAHLPLPQFSDPSMDFDPADLSLFDNGFL</sequence>
<dbReference type="GO" id="GO:0005634">
    <property type="term" value="C:nucleus"/>
    <property type="evidence" value="ECO:0007669"/>
    <property type="project" value="UniProtKB-SubCell"/>
</dbReference>
<evidence type="ECO:0000256" key="2">
    <source>
        <dbReference type="ARBA" id="ARBA00023015"/>
    </source>
</evidence>
<reference evidence="6" key="1">
    <citation type="submission" date="2018-04" db="EMBL/GenBank/DDBJ databases">
        <title>WGS assembly of Panicum hallii.</title>
        <authorList>
            <person name="Lovell J."/>
            <person name="Jenkins J."/>
            <person name="Lowry D."/>
            <person name="Mamidi S."/>
            <person name="Sreedasyam A."/>
            <person name="Weng X."/>
            <person name="Barry K."/>
            <person name="Bonette J."/>
            <person name="Campitelli B."/>
            <person name="Daum C."/>
            <person name="Gordon S."/>
            <person name="Gould B."/>
            <person name="Lipzen A."/>
            <person name="Macqueen A."/>
            <person name="Palacio-Mejia J."/>
            <person name="Plott C."/>
            <person name="Shakirov E."/>
            <person name="Shu S."/>
            <person name="Yoshinaga Y."/>
            <person name="Zane M."/>
            <person name="Rokhsar D."/>
            <person name="Grimwood J."/>
            <person name="Schmutz J."/>
            <person name="Juenger T."/>
        </authorList>
    </citation>
    <scope>NUCLEOTIDE SEQUENCE [LARGE SCALE GENOMIC DNA]</scope>
    <source>
        <strain evidence="6">FIL2</strain>
    </source>
</reference>
<keyword evidence="3" id="KW-0238">DNA-binding</keyword>
<evidence type="ECO:0000256" key="4">
    <source>
        <dbReference type="ARBA" id="ARBA00023163"/>
    </source>
</evidence>
<accession>A0A270R5R5</accession>
<dbReference type="PANTHER" id="PTHR31194:SF202">
    <property type="entry name" value="ETHYLENE-RESPONSIVE TRANSCRIPTION FACTOR ERF070"/>
    <property type="match status" value="1"/>
</dbReference>
<evidence type="ECO:0000256" key="1">
    <source>
        <dbReference type="ARBA" id="ARBA00004123"/>
    </source>
</evidence>
<dbReference type="Gramene" id="PAN34713">
    <property type="protein sequence ID" value="PAN34713"/>
    <property type="gene ID" value="PAHAL_6G168100"/>
</dbReference>
<keyword evidence="5" id="KW-0539">Nucleus</keyword>
<keyword evidence="4" id="KW-0804">Transcription</keyword>
<protein>
    <submittedName>
        <fullName evidence="6">Uncharacterized protein</fullName>
    </submittedName>
</protein>
<dbReference type="GO" id="GO:0003677">
    <property type="term" value="F:DNA binding"/>
    <property type="evidence" value="ECO:0007669"/>
    <property type="project" value="UniProtKB-KW"/>
</dbReference>
<dbReference type="InterPro" id="IPR001471">
    <property type="entry name" value="AP2/ERF_dom"/>
</dbReference>
<name>A0A270R5R5_9POAL</name>
<evidence type="ECO:0000256" key="3">
    <source>
        <dbReference type="ARBA" id="ARBA00023125"/>
    </source>
</evidence>
<evidence type="ECO:0000256" key="5">
    <source>
        <dbReference type="ARBA" id="ARBA00023242"/>
    </source>
</evidence>
<dbReference type="CDD" id="cd00018">
    <property type="entry name" value="AP2"/>
    <property type="match status" value="1"/>
</dbReference>
<dbReference type="SMART" id="SM00380">
    <property type="entry name" value="AP2"/>
    <property type="match status" value="1"/>
</dbReference>
<dbReference type="InterPro" id="IPR016177">
    <property type="entry name" value="DNA-bd_dom_sf"/>
</dbReference>
<dbReference type="EMBL" id="CM008051">
    <property type="protein sequence ID" value="PAN34713.1"/>
    <property type="molecule type" value="Genomic_DNA"/>
</dbReference>
<dbReference type="GO" id="GO:0003700">
    <property type="term" value="F:DNA-binding transcription factor activity"/>
    <property type="evidence" value="ECO:0007669"/>
    <property type="project" value="InterPro"/>
</dbReference>
<keyword evidence="2" id="KW-0805">Transcription regulation</keyword>
<dbReference type="PANTHER" id="PTHR31194">
    <property type="entry name" value="SHN SHINE , DNA BINDING / TRANSCRIPTION FACTOR"/>
    <property type="match status" value="1"/>
</dbReference>
<dbReference type="Gene3D" id="3.30.730.10">
    <property type="entry name" value="AP2/ERF domain"/>
    <property type="match status" value="1"/>
</dbReference>
<evidence type="ECO:0000313" key="6">
    <source>
        <dbReference type="EMBL" id="PAN34713.1"/>
    </source>
</evidence>
<proteinExistence type="predicted"/>
<dbReference type="PROSITE" id="PS51032">
    <property type="entry name" value="AP2_ERF"/>
    <property type="match status" value="1"/>
</dbReference>
<dbReference type="SUPFAM" id="SSF54171">
    <property type="entry name" value="DNA-binding domain"/>
    <property type="match status" value="1"/>
</dbReference>